<feature type="compositionally biased region" description="Polar residues" evidence="7">
    <location>
        <begin position="1"/>
        <end position="14"/>
    </location>
</feature>
<dbReference type="KEGG" id="pfy:PFICI_09089"/>
<dbReference type="SUPFAM" id="SSF57701">
    <property type="entry name" value="Zn2/Cys6 DNA-binding domain"/>
    <property type="match status" value="1"/>
</dbReference>
<evidence type="ECO:0000256" key="1">
    <source>
        <dbReference type="ARBA" id="ARBA00022723"/>
    </source>
</evidence>
<evidence type="ECO:0000259" key="8">
    <source>
        <dbReference type="PROSITE" id="PS50048"/>
    </source>
</evidence>
<evidence type="ECO:0000256" key="2">
    <source>
        <dbReference type="ARBA" id="ARBA00022833"/>
    </source>
</evidence>
<dbReference type="RefSeq" id="XP_007835861.1">
    <property type="nucleotide sequence ID" value="XM_007837670.1"/>
</dbReference>
<dbReference type="HOGENOM" id="CLU_007091_0_1_1"/>
<dbReference type="Proteomes" id="UP000030651">
    <property type="component" value="Unassembled WGS sequence"/>
</dbReference>
<keyword evidence="5" id="KW-0804">Transcription</keyword>
<dbReference type="GO" id="GO:0005634">
    <property type="term" value="C:nucleus"/>
    <property type="evidence" value="ECO:0007669"/>
    <property type="project" value="TreeGrafter"/>
</dbReference>
<keyword evidence="6" id="KW-0539">Nucleus</keyword>
<proteinExistence type="predicted"/>
<evidence type="ECO:0000256" key="6">
    <source>
        <dbReference type="ARBA" id="ARBA00023242"/>
    </source>
</evidence>
<feature type="region of interest" description="Disordered" evidence="7">
    <location>
        <begin position="1"/>
        <end position="54"/>
    </location>
</feature>
<sequence>MADHGTPSSAHEVTSSSSNNNNINNNNSSHNANASLGSAGNASGSSRSVKRPRPVKSCIECRNRKLKCDRLLPCSQCQKSNRNCRYAADGDVNNLSDASDAEVPDRPPKKQALPINAESPASASKTRDRNLTVPISLWEDYGLRLERLEKLVLSNAKSPLVKDLNLRAPPLASSTTTIRGLTVKGSLRTRFFGQNSTRVLLNLFDEAKEFMFSKTKPHSVREIFTNIQKIHKSLQVEQAKALAPITVYVDSINPVHKRMADILPKRVVCDRLLQVFLAGSESLYRSVHIPTFTNQYERWWDGTLQSESFLPQLLSMLCIGYRFYGSETGYGPDRESIHIPTACSLVKEWLHNLRGKNLMDFGTLQAEVLLLMAQRMINPNNQDSWTQLGLIVRMAMTMGLHRDPSEFPQKISPFWGELRRRVWYTILELDLQMCIQCNMPACIREGDYTCRPPRNVDDGDITMEMTELPEAKPIDQATDSQIQVFAASTLSVRFKVIEIINGLDTLTDYQPVIDCGNSLERIFDDMRYILLRKQPTTPEEATRQWLTKTILDMHLRRALVALYRPFALSTPDVPQEILTSYLRSSVVMLTYMDDLDRDSPNYTQIFHMHHLVLKQDFLQAAFSVCYYIKHVADLSDEESTSPQPYSHTSASRPDSFAEACLLATESSVLLSPSRLVSVLERALDAMNSRIREIGTDLKDLVSLTVVLAHCRGGPVEVVHQRVINGLRAIVDAGLHSIHTSQTDIASLPILQPSPITMNSMGNAPGFMNSQQPFMFSPDLPNITMADDFAIWDMEFWNPLLQNGP</sequence>
<dbReference type="Pfam" id="PF04082">
    <property type="entry name" value="Fungal_trans"/>
    <property type="match status" value="1"/>
</dbReference>
<feature type="region of interest" description="Disordered" evidence="7">
    <location>
        <begin position="95"/>
        <end position="127"/>
    </location>
</feature>
<dbReference type="OMA" id="YIVRMAM"/>
<dbReference type="AlphaFoldDB" id="W3X259"/>
<dbReference type="InParanoid" id="W3X259"/>
<reference evidence="10" key="1">
    <citation type="journal article" date="2015" name="BMC Genomics">
        <title>Genomic and transcriptomic analysis of the endophytic fungus Pestalotiopsis fici reveals its lifestyle and high potential for synthesis of natural products.</title>
        <authorList>
            <person name="Wang X."/>
            <person name="Zhang X."/>
            <person name="Liu L."/>
            <person name="Xiang M."/>
            <person name="Wang W."/>
            <person name="Sun X."/>
            <person name="Che Y."/>
            <person name="Guo L."/>
            <person name="Liu G."/>
            <person name="Guo L."/>
            <person name="Wang C."/>
            <person name="Yin W.B."/>
            <person name="Stadler M."/>
            <person name="Zhang X."/>
            <person name="Liu X."/>
        </authorList>
    </citation>
    <scope>NUCLEOTIDE SEQUENCE [LARGE SCALE GENOMIC DNA]</scope>
    <source>
        <strain evidence="10">W106-1 / CGMCC3.15140</strain>
    </source>
</reference>
<dbReference type="InterPro" id="IPR001138">
    <property type="entry name" value="Zn2Cys6_DnaBD"/>
</dbReference>
<dbReference type="GO" id="GO:0006351">
    <property type="term" value="P:DNA-templated transcription"/>
    <property type="evidence" value="ECO:0007669"/>
    <property type="project" value="InterPro"/>
</dbReference>
<dbReference type="GO" id="GO:0001228">
    <property type="term" value="F:DNA-binding transcription activator activity, RNA polymerase II-specific"/>
    <property type="evidence" value="ECO:0007669"/>
    <property type="project" value="TreeGrafter"/>
</dbReference>
<dbReference type="CDD" id="cd12148">
    <property type="entry name" value="fungal_TF_MHR"/>
    <property type="match status" value="1"/>
</dbReference>
<keyword evidence="1" id="KW-0479">Metal-binding</keyword>
<protein>
    <recommendedName>
        <fullName evidence="8">Zn(2)-C6 fungal-type domain-containing protein</fullName>
    </recommendedName>
</protein>
<dbReference type="OrthoDB" id="5414787at2759"/>
<keyword evidence="4" id="KW-0238">DNA-binding</keyword>
<dbReference type="PROSITE" id="PS50048">
    <property type="entry name" value="ZN2_CY6_FUNGAL_2"/>
    <property type="match status" value="1"/>
</dbReference>
<dbReference type="GO" id="GO:0008270">
    <property type="term" value="F:zinc ion binding"/>
    <property type="evidence" value="ECO:0007669"/>
    <property type="project" value="InterPro"/>
</dbReference>
<dbReference type="CDD" id="cd00067">
    <property type="entry name" value="GAL4"/>
    <property type="match status" value="1"/>
</dbReference>
<dbReference type="SMART" id="SM00906">
    <property type="entry name" value="Fungal_trans"/>
    <property type="match status" value="1"/>
</dbReference>
<evidence type="ECO:0000256" key="3">
    <source>
        <dbReference type="ARBA" id="ARBA00023015"/>
    </source>
</evidence>
<evidence type="ECO:0000256" key="4">
    <source>
        <dbReference type="ARBA" id="ARBA00023125"/>
    </source>
</evidence>
<dbReference type="eggNOG" id="ENOG502RJ72">
    <property type="taxonomic scope" value="Eukaryota"/>
</dbReference>
<evidence type="ECO:0000256" key="7">
    <source>
        <dbReference type="SAM" id="MobiDB-lite"/>
    </source>
</evidence>
<keyword evidence="2" id="KW-0862">Zinc</keyword>
<feature type="compositionally biased region" description="Low complexity" evidence="7">
    <location>
        <begin position="15"/>
        <end position="46"/>
    </location>
</feature>
<evidence type="ECO:0000313" key="10">
    <source>
        <dbReference type="Proteomes" id="UP000030651"/>
    </source>
</evidence>
<dbReference type="PANTHER" id="PTHR31944">
    <property type="entry name" value="HEME-RESPONSIVE ZINC FINGER TRANSCRIPTION FACTOR HAP1"/>
    <property type="match status" value="1"/>
</dbReference>
<dbReference type="PROSITE" id="PS00463">
    <property type="entry name" value="ZN2_CY6_FUNGAL_1"/>
    <property type="match status" value="1"/>
</dbReference>
<dbReference type="InterPro" id="IPR036864">
    <property type="entry name" value="Zn2-C6_fun-type_DNA-bd_sf"/>
</dbReference>
<keyword evidence="3" id="KW-0805">Transcription regulation</keyword>
<accession>W3X259</accession>
<evidence type="ECO:0000313" key="9">
    <source>
        <dbReference type="EMBL" id="ETS79236.1"/>
    </source>
</evidence>
<dbReference type="GeneID" id="19274102"/>
<dbReference type="GO" id="GO:0000978">
    <property type="term" value="F:RNA polymerase II cis-regulatory region sequence-specific DNA binding"/>
    <property type="evidence" value="ECO:0007669"/>
    <property type="project" value="TreeGrafter"/>
</dbReference>
<gene>
    <name evidence="9" type="ORF">PFICI_09089</name>
</gene>
<dbReference type="Gene3D" id="4.10.240.10">
    <property type="entry name" value="Zn(2)-C6 fungal-type DNA-binding domain"/>
    <property type="match status" value="1"/>
</dbReference>
<organism evidence="9 10">
    <name type="scientific">Pestalotiopsis fici (strain W106-1 / CGMCC3.15140)</name>
    <dbReference type="NCBI Taxonomy" id="1229662"/>
    <lineage>
        <taxon>Eukaryota</taxon>
        <taxon>Fungi</taxon>
        <taxon>Dikarya</taxon>
        <taxon>Ascomycota</taxon>
        <taxon>Pezizomycotina</taxon>
        <taxon>Sordariomycetes</taxon>
        <taxon>Xylariomycetidae</taxon>
        <taxon>Amphisphaeriales</taxon>
        <taxon>Sporocadaceae</taxon>
        <taxon>Pestalotiopsis</taxon>
    </lineage>
</organism>
<dbReference type="InterPro" id="IPR007219">
    <property type="entry name" value="XnlR_reg_dom"/>
</dbReference>
<feature type="domain" description="Zn(2)-C6 fungal-type" evidence="8">
    <location>
        <begin position="57"/>
        <end position="86"/>
    </location>
</feature>
<dbReference type="EMBL" id="KI912114">
    <property type="protein sequence ID" value="ETS79236.1"/>
    <property type="molecule type" value="Genomic_DNA"/>
</dbReference>
<evidence type="ECO:0000256" key="5">
    <source>
        <dbReference type="ARBA" id="ARBA00023163"/>
    </source>
</evidence>
<name>W3X259_PESFW</name>
<keyword evidence="10" id="KW-1185">Reference proteome</keyword>
<dbReference type="Pfam" id="PF00172">
    <property type="entry name" value="Zn_clus"/>
    <property type="match status" value="1"/>
</dbReference>
<dbReference type="SMART" id="SM00066">
    <property type="entry name" value="GAL4"/>
    <property type="match status" value="1"/>
</dbReference>
<dbReference type="InterPro" id="IPR051430">
    <property type="entry name" value="Fungal_TF_Env_Response"/>
</dbReference>
<dbReference type="PANTHER" id="PTHR31944:SF131">
    <property type="entry name" value="HEME-RESPONSIVE ZINC FINGER TRANSCRIPTION FACTOR HAP1"/>
    <property type="match status" value="1"/>
</dbReference>